<proteinExistence type="predicted"/>
<keyword evidence="1" id="KW-1185">Reference proteome</keyword>
<accession>A0A915Q7M6</accession>
<dbReference type="WBParaSite" id="sdigi.contig825.g9847.t1">
    <property type="protein sequence ID" value="sdigi.contig825.g9847.t1"/>
    <property type="gene ID" value="sdigi.contig825.g9847"/>
</dbReference>
<name>A0A915Q7M6_9BILA</name>
<protein>
    <submittedName>
        <fullName evidence="2">HTH CENPB-type domain-containing protein</fullName>
    </submittedName>
</protein>
<sequence length="86" mass="9672">MFLLNLGAWETLHAADGFIMIAFNNQICNCVKKTAKQATVPAVTLALSVASRKSNFSSLKHGDRWLQLFEQNKLQTNKGILSRRHE</sequence>
<reference evidence="2" key="1">
    <citation type="submission" date="2022-11" db="UniProtKB">
        <authorList>
            <consortium name="WormBaseParasite"/>
        </authorList>
    </citation>
    <scope>IDENTIFICATION</scope>
</reference>
<evidence type="ECO:0000313" key="2">
    <source>
        <dbReference type="WBParaSite" id="sdigi.contig825.g9847.t1"/>
    </source>
</evidence>
<evidence type="ECO:0000313" key="1">
    <source>
        <dbReference type="Proteomes" id="UP000887581"/>
    </source>
</evidence>
<dbReference type="Proteomes" id="UP000887581">
    <property type="component" value="Unplaced"/>
</dbReference>
<organism evidence="1 2">
    <name type="scientific">Setaria digitata</name>
    <dbReference type="NCBI Taxonomy" id="48799"/>
    <lineage>
        <taxon>Eukaryota</taxon>
        <taxon>Metazoa</taxon>
        <taxon>Ecdysozoa</taxon>
        <taxon>Nematoda</taxon>
        <taxon>Chromadorea</taxon>
        <taxon>Rhabditida</taxon>
        <taxon>Spirurina</taxon>
        <taxon>Spiruromorpha</taxon>
        <taxon>Filarioidea</taxon>
        <taxon>Setariidae</taxon>
        <taxon>Setaria</taxon>
    </lineage>
</organism>
<dbReference type="AlphaFoldDB" id="A0A915Q7M6"/>